<reference evidence="1" key="1">
    <citation type="submission" date="2014-09" db="EMBL/GenBank/DDBJ databases">
        <authorList>
            <person name="Magalhaes I.L.F."/>
            <person name="Oliveira U."/>
            <person name="Santos F.R."/>
            <person name="Vidigal T.H.D.A."/>
            <person name="Brescovit A.D."/>
            <person name="Santos A.J."/>
        </authorList>
    </citation>
    <scope>NUCLEOTIDE SEQUENCE</scope>
    <source>
        <tissue evidence="1">Shoot tissue taken approximately 20 cm above the soil surface</tissue>
    </source>
</reference>
<dbReference type="AlphaFoldDB" id="A0A0A9HMK5"/>
<accession>A0A0A9HMK5</accession>
<reference evidence="1" key="2">
    <citation type="journal article" date="2015" name="Data Brief">
        <title>Shoot transcriptome of the giant reed, Arundo donax.</title>
        <authorList>
            <person name="Barrero R.A."/>
            <person name="Guerrero F.D."/>
            <person name="Moolhuijzen P."/>
            <person name="Goolsby J.A."/>
            <person name="Tidwell J."/>
            <person name="Bellgard S.E."/>
            <person name="Bellgard M.I."/>
        </authorList>
    </citation>
    <scope>NUCLEOTIDE SEQUENCE</scope>
    <source>
        <tissue evidence="1">Shoot tissue taken approximately 20 cm above the soil surface</tissue>
    </source>
</reference>
<organism evidence="1">
    <name type="scientific">Arundo donax</name>
    <name type="common">Giant reed</name>
    <name type="synonym">Donax arundinaceus</name>
    <dbReference type="NCBI Taxonomy" id="35708"/>
    <lineage>
        <taxon>Eukaryota</taxon>
        <taxon>Viridiplantae</taxon>
        <taxon>Streptophyta</taxon>
        <taxon>Embryophyta</taxon>
        <taxon>Tracheophyta</taxon>
        <taxon>Spermatophyta</taxon>
        <taxon>Magnoliopsida</taxon>
        <taxon>Liliopsida</taxon>
        <taxon>Poales</taxon>
        <taxon>Poaceae</taxon>
        <taxon>PACMAD clade</taxon>
        <taxon>Arundinoideae</taxon>
        <taxon>Arundineae</taxon>
        <taxon>Arundo</taxon>
    </lineage>
</organism>
<dbReference type="EMBL" id="GBRH01159914">
    <property type="protein sequence ID" value="JAE37982.1"/>
    <property type="molecule type" value="Transcribed_RNA"/>
</dbReference>
<proteinExistence type="predicted"/>
<protein>
    <submittedName>
        <fullName evidence="1">Uncharacterized protein</fullName>
    </submittedName>
</protein>
<name>A0A0A9HMK5_ARUDO</name>
<sequence>MTFHSADRFRKHLQICRNHTNTNSTNGGFKPMIFNQ</sequence>
<evidence type="ECO:0000313" key="1">
    <source>
        <dbReference type="EMBL" id="JAE37982.1"/>
    </source>
</evidence>